<evidence type="ECO:0000313" key="2">
    <source>
        <dbReference type="EMBL" id="RDW24783.1"/>
    </source>
</evidence>
<sequence length="163" mass="18796">MCTNTETPKADVSKGILAENTTLRETPGNISSDDNDDNASVDSFGSDEVAREQSKYKDDKIEDVDALAKEMEQCYLEAVEEMKELEKLVPRFKALDKKTKKLFKYYFGGPWMSHRERIFEERPNSGYNVLGEDCIFDFYGDLNNLAKQNLKEMTLYLTDKKDF</sequence>
<proteinExistence type="predicted"/>
<protein>
    <submittedName>
        <fullName evidence="2">Uncharacterized protein</fullName>
    </submittedName>
</protein>
<dbReference type="InterPro" id="IPR025384">
    <property type="entry name" value="DUF4298"/>
</dbReference>
<accession>A0A371C377</accession>
<gene>
    <name evidence="2" type="ORF">B0I71DRAFT_133708</name>
</gene>
<feature type="compositionally biased region" description="Basic and acidic residues" evidence="1">
    <location>
        <begin position="48"/>
        <end position="57"/>
    </location>
</feature>
<dbReference type="OrthoDB" id="10331807at2759"/>
<organism evidence="2 3">
    <name type="scientific">Yarrowia lipolytica</name>
    <name type="common">Candida lipolytica</name>
    <dbReference type="NCBI Taxonomy" id="4952"/>
    <lineage>
        <taxon>Eukaryota</taxon>
        <taxon>Fungi</taxon>
        <taxon>Dikarya</taxon>
        <taxon>Ascomycota</taxon>
        <taxon>Saccharomycotina</taxon>
        <taxon>Dipodascomycetes</taxon>
        <taxon>Dipodascales</taxon>
        <taxon>Dipodascales incertae sedis</taxon>
        <taxon>Yarrowia</taxon>
    </lineage>
</organism>
<dbReference type="Pfam" id="PF14131">
    <property type="entry name" value="DUF4298"/>
    <property type="match status" value="1"/>
</dbReference>
<name>A0A371C377_YARLL</name>
<evidence type="ECO:0000313" key="3">
    <source>
        <dbReference type="Proteomes" id="UP000256601"/>
    </source>
</evidence>
<feature type="region of interest" description="Disordered" evidence="1">
    <location>
        <begin position="1"/>
        <end position="57"/>
    </location>
</feature>
<dbReference type="Proteomes" id="UP000256601">
    <property type="component" value="Unassembled WGS sequence"/>
</dbReference>
<dbReference type="VEuPathDB" id="FungiDB:YALI1_B22645g"/>
<reference evidence="2 3" key="1">
    <citation type="submission" date="2018-07" db="EMBL/GenBank/DDBJ databases">
        <title>Draft Genome Assemblies for Five Robust Yarrowia lipolytica Strains Exhibiting High Lipid Production and Pentose Sugar Utilization and Sugar Alcohol Secretion from Undetoxified Lignocellulosic Biomass Hydrolysates.</title>
        <authorList>
            <consortium name="DOE Joint Genome Institute"/>
            <person name="Walker C."/>
            <person name="Ryu S."/>
            <person name="Na H."/>
            <person name="Zane M."/>
            <person name="LaButti K."/>
            <person name="Lipzen A."/>
            <person name="Haridas S."/>
            <person name="Barry K."/>
            <person name="Grigoriev I.V."/>
            <person name="Quarterman J."/>
            <person name="Slininger P."/>
            <person name="Dien B."/>
            <person name="Trinh C.T."/>
        </authorList>
    </citation>
    <scope>NUCLEOTIDE SEQUENCE [LARGE SCALE GENOMIC DNA]</scope>
    <source>
        <strain evidence="2 3">YB392</strain>
    </source>
</reference>
<dbReference type="VEuPathDB" id="FungiDB:YALI0_B17446g"/>
<evidence type="ECO:0000256" key="1">
    <source>
        <dbReference type="SAM" id="MobiDB-lite"/>
    </source>
</evidence>
<dbReference type="AlphaFoldDB" id="A0A371C377"/>
<dbReference type="EMBL" id="KZ859021">
    <property type="protein sequence ID" value="RDW24783.1"/>
    <property type="molecule type" value="Genomic_DNA"/>
</dbReference>